<dbReference type="Pfam" id="PF07521">
    <property type="entry name" value="RMMBL"/>
    <property type="match status" value="1"/>
</dbReference>
<dbReference type="InterPro" id="IPR050698">
    <property type="entry name" value="MBL"/>
</dbReference>
<accession>A0A2U2BX01</accession>
<name>A0A2U2BX01_9PROT</name>
<dbReference type="PANTHER" id="PTHR11203:SF37">
    <property type="entry name" value="INTEGRATOR COMPLEX SUBUNIT 11"/>
    <property type="match status" value="1"/>
</dbReference>
<proteinExistence type="predicted"/>
<dbReference type="GO" id="GO:0016787">
    <property type="term" value="F:hydrolase activity"/>
    <property type="evidence" value="ECO:0007669"/>
    <property type="project" value="UniProtKB-KW"/>
</dbReference>
<dbReference type="RefSeq" id="WP_109251769.1">
    <property type="nucleotide sequence ID" value="NZ_QEXV01000001.1"/>
</dbReference>
<keyword evidence="5" id="KW-1185">Reference proteome</keyword>
<dbReference type="Gene3D" id="3.40.50.10890">
    <property type="match status" value="1"/>
</dbReference>
<evidence type="ECO:0000313" key="4">
    <source>
        <dbReference type="EMBL" id="PWE18494.1"/>
    </source>
</evidence>
<comment type="caution">
    <text evidence="4">The sequence shown here is derived from an EMBL/GenBank/DDBJ whole genome shotgun (WGS) entry which is preliminary data.</text>
</comment>
<dbReference type="PANTHER" id="PTHR11203">
    <property type="entry name" value="CLEAVAGE AND POLYADENYLATION SPECIFICITY FACTOR FAMILY MEMBER"/>
    <property type="match status" value="1"/>
</dbReference>
<dbReference type="InterPro" id="IPR001279">
    <property type="entry name" value="Metallo-B-lactamas"/>
</dbReference>
<dbReference type="Proteomes" id="UP000245168">
    <property type="component" value="Unassembled WGS sequence"/>
</dbReference>
<reference evidence="5" key="1">
    <citation type="submission" date="2018-05" db="EMBL/GenBank/DDBJ databases">
        <authorList>
            <person name="Liu B.-T."/>
        </authorList>
    </citation>
    <scope>NUCLEOTIDE SEQUENCE [LARGE SCALE GENOMIC DNA]</scope>
    <source>
        <strain evidence="5">WD6-1</strain>
    </source>
</reference>
<organism evidence="4 5">
    <name type="scientific">Marinicauda salina</name>
    <dbReference type="NCBI Taxonomy" id="2135793"/>
    <lineage>
        <taxon>Bacteria</taxon>
        <taxon>Pseudomonadati</taxon>
        <taxon>Pseudomonadota</taxon>
        <taxon>Alphaproteobacteria</taxon>
        <taxon>Maricaulales</taxon>
        <taxon>Maricaulaceae</taxon>
        <taxon>Marinicauda</taxon>
    </lineage>
</organism>
<keyword evidence="1 4" id="KW-0378">Hydrolase</keyword>
<dbReference type="Pfam" id="PF10996">
    <property type="entry name" value="Beta-Casp"/>
    <property type="match status" value="1"/>
</dbReference>
<evidence type="ECO:0000256" key="1">
    <source>
        <dbReference type="ARBA" id="ARBA00022801"/>
    </source>
</evidence>
<dbReference type="GO" id="GO:0004521">
    <property type="term" value="F:RNA endonuclease activity"/>
    <property type="evidence" value="ECO:0007669"/>
    <property type="project" value="TreeGrafter"/>
</dbReference>
<evidence type="ECO:0000259" key="3">
    <source>
        <dbReference type="SMART" id="SM01027"/>
    </source>
</evidence>
<sequence>MSAFIKFCGAARTVTGSCYWLRANDVSFLVDCGMFHGPKRLKQLNYDDFPFIPREIDFVLLTHAHIDHSGLVAKLIRKGFDGPVYATEGTRDLLSYMLPDSGYIQEQEVRYLNERNRRRGYPTVKPIYTRDDGVAALSSFRPVDYEQWIEPAPGVRARFWNAGHILGSASIELAIDAGGDKPVSMLFSGDVGPEHKLFHPDPEGPAGLDCVVCESTYGGREREALDPAGRRARFAEEVGAALADEGLLLIPSFAVERTQELLADLFALMDAGEIPSVPVFLDSPLAIRATEVFAEHADELEPGARAEAAFDHPNLRFSETVDDSKAIARFASGAIILAASGMCDAGRIRHHLKRCLWRENATVMLTGFQAPGTLGRLLEEGAKSVRIFGEPVAVRARIRSIDLYSGHADGTELVDWIRARAPIGRKLFLTHGDAAAIDALKGDLAAAGLDGDAIATPHLDDEFDLVENAFRPREAVIRRMPEDGIDRLDWHNALAALTLDLRARLDAAPDDAARERILAELRETLERSASG</sequence>
<dbReference type="AlphaFoldDB" id="A0A2U2BX01"/>
<gene>
    <name evidence="4" type="ORF">DDZ18_02495</name>
</gene>
<dbReference type="OrthoDB" id="9803916at2"/>
<feature type="domain" description="Beta-Casp" evidence="3">
    <location>
        <begin position="258"/>
        <end position="378"/>
    </location>
</feature>
<dbReference type="EMBL" id="QEXV01000001">
    <property type="protein sequence ID" value="PWE18494.1"/>
    <property type="molecule type" value="Genomic_DNA"/>
</dbReference>
<dbReference type="InterPro" id="IPR036866">
    <property type="entry name" value="RibonucZ/Hydroxyglut_hydro"/>
</dbReference>
<protein>
    <submittedName>
        <fullName evidence="4">MBL fold metallo-hydrolase</fullName>
    </submittedName>
</protein>
<evidence type="ECO:0000313" key="5">
    <source>
        <dbReference type="Proteomes" id="UP000245168"/>
    </source>
</evidence>
<dbReference type="SMART" id="SM00849">
    <property type="entry name" value="Lactamase_B"/>
    <property type="match status" value="1"/>
</dbReference>
<evidence type="ECO:0000259" key="2">
    <source>
        <dbReference type="SMART" id="SM00849"/>
    </source>
</evidence>
<dbReference type="SMART" id="SM01027">
    <property type="entry name" value="Beta-Casp"/>
    <property type="match status" value="1"/>
</dbReference>
<dbReference type="Gene3D" id="3.60.15.10">
    <property type="entry name" value="Ribonuclease Z/Hydroxyacylglutathione hydrolase-like"/>
    <property type="match status" value="1"/>
</dbReference>
<feature type="domain" description="Metallo-beta-lactamase" evidence="2">
    <location>
        <begin position="15"/>
        <end position="242"/>
    </location>
</feature>
<dbReference type="InterPro" id="IPR011108">
    <property type="entry name" value="RMMBL"/>
</dbReference>
<dbReference type="SUPFAM" id="SSF56281">
    <property type="entry name" value="Metallo-hydrolase/oxidoreductase"/>
    <property type="match status" value="1"/>
</dbReference>
<dbReference type="Pfam" id="PF00753">
    <property type="entry name" value="Lactamase_B"/>
    <property type="match status" value="1"/>
</dbReference>
<dbReference type="InterPro" id="IPR022712">
    <property type="entry name" value="Beta_Casp"/>
</dbReference>
<dbReference type="CDD" id="cd16295">
    <property type="entry name" value="TTHA0252-CPSF-like_MBL-fold"/>
    <property type="match status" value="1"/>
</dbReference>